<name>A0ACC2LKS3_PERAE</name>
<comment type="caution">
    <text evidence="1">The sequence shown here is derived from an EMBL/GenBank/DDBJ whole genome shotgun (WGS) entry which is preliminary data.</text>
</comment>
<proteinExistence type="predicted"/>
<dbReference type="EMBL" id="CM056816">
    <property type="protein sequence ID" value="KAJ8634065.1"/>
    <property type="molecule type" value="Genomic_DNA"/>
</dbReference>
<keyword evidence="2" id="KW-1185">Reference proteome</keyword>
<dbReference type="Proteomes" id="UP001234297">
    <property type="component" value="Chromosome 8"/>
</dbReference>
<gene>
    <name evidence="1" type="ORF">MRB53_027401</name>
</gene>
<reference evidence="1 2" key="1">
    <citation type="journal article" date="2022" name="Hortic Res">
        <title>A haplotype resolved chromosomal level avocado genome allows analysis of novel avocado genes.</title>
        <authorList>
            <person name="Nath O."/>
            <person name="Fletcher S.J."/>
            <person name="Hayward A."/>
            <person name="Shaw L.M."/>
            <person name="Masouleh A.K."/>
            <person name="Furtado A."/>
            <person name="Henry R.J."/>
            <person name="Mitter N."/>
        </authorList>
    </citation>
    <scope>NUCLEOTIDE SEQUENCE [LARGE SCALE GENOMIC DNA]</scope>
    <source>
        <strain evidence="2">cv. Hass</strain>
    </source>
</reference>
<accession>A0ACC2LKS3</accession>
<sequence>MAEKPTLAKTICYAYKSKESATRDLRPKEALRIGYTSSSRQPAMQQQAKRLKSNVTTPLAALVCAYCNRRHLVGQCRFKSGACFNCVDMGHKVAESPYPDRRNHQIIPAQPQFQQRSFETQ</sequence>
<protein>
    <submittedName>
        <fullName evidence="1">Uncharacterized protein</fullName>
    </submittedName>
</protein>
<evidence type="ECO:0000313" key="2">
    <source>
        <dbReference type="Proteomes" id="UP001234297"/>
    </source>
</evidence>
<organism evidence="1 2">
    <name type="scientific">Persea americana</name>
    <name type="common">Avocado</name>
    <dbReference type="NCBI Taxonomy" id="3435"/>
    <lineage>
        <taxon>Eukaryota</taxon>
        <taxon>Viridiplantae</taxon>
        <taxon>Streptophyta</taxon>
        <taxon>Embryophyta</taxon>
        <taxon>Tracheophyta</taxon>
        <taxon>Spermatophyta</taxon>
        <taxon>Magnoliopsida</taxon>
        <taxon>Magnoliidae</taxon>
        <taxon>Laurales</taxon>
        <taxon>Lauraceae</taxon>
        <taxon>Persea</taxon>
    </lineage>
</organism>
<evidence type="ECO:0000313" key="1">
    <source>
        <dbReference type="EMBL" id="KAJ8634065.1"/>
    </source>
</evidence>